<name>F4R331_MELLP</name>
<dbReference type="EMBL" id="GL883090">
    <property type="protein sequence ID" value="EGG12556.1"/>
    <property type="molecule type" value="Genomic_DNA"/>
</dbReference>
<sequence>MIENEAKKLKNEDYRMLQEIAADKHKQEQQEKKEKQEELAVSLQLAWDKEKFLHEKQERVQDKRIEQMNRWLAEGKSVADVGLLLEMSGLAHPKEPSSLAQP</sequence>
<dbReference type="OrthoDB" id="2512152at2759"/>
<organism evidence="3">
    <name type="scientific">Melampsora larici-populina (strain 98AG31 / pathotype 3-4-7)</name>
    <name type="common">Poplar leaf rust fungus</name>
    <dbReference type="NCBI Taxonomy" id="747676"/>
    <lineage>
        <taxon>Eukaryota</taxon>
        <taxon>Fungi</taxon>
        <taxon>Dikarya</taxon>
        <taxon>Basidiomycota</taxon>
        <taxon>Pucciniomycotina</taxon>
        <taxon>Pucciniomycetes</taxon>
        <taxon>Pucciniales</taxon>
        <taxon>Melampsoraceae</taxon>
        <taxon>Melampsora</taxon>
    </lineage>
</organism>
<dbReference type="InParanoid" id="F4R331"/>
<gene>
    <name evidence="2" type="ORF">MELLADRAFT_70374</name>
</gene>
<accession>F4R331</accession>
<dbReference type="KEGG" id="mlr:MELLADRAFT_70374"/>
<protein>
    <submittedName>
        <fullName evidence="2">Uncharacterized protein</fullName>
    </submittedName>
</protein>
<keyword evidence="1" id="KW-0175">Coiled coil</keyword>
<evidence type="ECO:0000313" key="3">
    <source>
        <dbReference type="Proteomes" id="UP000001072"/>
    </source>
</evidence>
<dbReference type="AlphaFoldDB" id="F4R331"/>
<keyword evidence="3" id="KW-1185">Reference proteome</keyword>
<dbReference type="RefSeq" id="XP_007403494.1">
    <property type="nucleotide sequence ID" value="XM_007403432.1"/>
</dbReference>
<dbReference type="Proteomes" id="UP000001072">
    <property type="component" value="Unassembled WGS sequence"/>
</dbReference>
<evidence type="ECO:0000256" key="1">
    <source>
        <dbReference type="SAM" id="Coils"/>
    </source>
</evidence>
<evidence type="ECO:0000313" key="2">
    <source>
        <dbReference type="EMBL" id="EGG12556.1"/>
    </source>
</evidence>
<dbReference type="HOGENOM" id="CLU_2278069_0_0_1"/>
<feature type="coiled-coil region" evidence="1">
    <location>
        <begin position="17"/>
        <end position="46"/>
    </location>
</feature>
<feature type="non-terminal residue" evidence="2">
    <location>
        <position position="1"/>
    </location>
</feature>
<reference evidence="3" key="1">
    <citation type="journal article" date="2011" name="Proc. Natl. Acad. Sci. U.S.A.">
        <title>Obligate biotrophy features unraveled by the genomic analysis of rust fungi.</title>
        <authorList>
            <person name="Duplessis S."/>
            <person name="Cuomo C.A."/>
            <person name="Lin Y.-C."/>
            <person name="Aerts A."/>
            <person name="Tisserant E."/>
            <person name="Veneault-Fourrey C."/>
            <person name="Joly D.L."/>
            <person name="Hacquard S."/>
            <person name="Amselem J."/>
            <person name="Cantarel B.L."/>
            <person name="Chiu R."/>
            <person name="Coutinho P.M."/>
            <person name="Feau N."/>
            <person name="Field M."/>
            <person name="Frey P."/>
            <person name="Gelhaye E."/>
            <person name="Goldberg J."/>
            <person name="Grabherr M.G."/>
            <person name="Kodira C.D."/>
            <person name="Kohler A."/>
            <person name="Kuees U."/>
            <person name="Lindquist E.A."/>
            <person name="Lucas S.M."/>
            <person name="Mago R."/>
            <person name="Mauceli E."/>
            <person name="Morin E."/>
            <person name="Murat C."/>
            <person name="Pangilinan J.L."/>
            <person name="Park R."/>
            <person name="Pearson M."/>
            <person name="Quesneville H."/>
            <person name="Rouhier N."/>
            <person name="Sakthikumar S."/>
            <person name="Salamov A.A."/>
            <person name="Schmutz J."/>
            <person name="Selles B."/>
            <person name="Shapiro H."/>
            <person name="Tanguay P."/>
            <person name="Tuskan G.A."/>
            <person name="Henrissat B."/>
            <person name="Van de Peer Y."/>
            <person name="Rouze P."/>
            <person name="Ellis J.G."/>
            <person name="Dodds P.N."/>
            <person name="Schein J.E."/>
            <person name="Zhong S."/>
            <person name="Hamelin R.C."/>
            <person name="Grigoriev I.V."/>
            <person name="Szabo L.J."/>
            <person name="Martin F."/>
        </authorList>
    </citation>
    <scope>NUCLEOTIDE SEQUENCE [LARGE SCALE GENOMIC DNA]</scope>
    <source>
        <strain evidence="3">98AG31 / pathotype 3-4-7</strain>
    </source>
</reference>
<dbReference type="GeneID" id="18931510"/>
<dbReference type="VEuPathDB" id="FungiDB:MELLADRAFT_70374"/>
<proteinExistence type="predicted"/>